<keyword evidence="2" id="KW-0648">Protein biosynthesis</keyword>
<comment type="function">
    <text evidence="3">Necessary for protein synthesis in mitochondria. Functions as a ribosome recycling factor in mitochondria.</text>
</comment>
<dbReference type="Gene3D" id="3.30.1360.40">
    <property type="match status" value="1"/>
</dbReference>
<feature type="compositionally biased region" description="Polar residues" evidence="4">
    <location>
        <begin position="41"/>
        <end position="56"/>
    </location>
</feature>
<dbReference type="GO" id="GO:0043023">
    <property type="term" value="F:ribosomal large subunit binding"/>
    <property type="evidence" value="ECO:0007669"/>
    <property type="project" value="TreeGrafter"/>
</dbReference>
<dbReference type="AlphaFoldDB" id="A0AA39PTT2"/>
<evidence type="ECO:0000256" key="1">
    <source>
        <dbReference type="ARBA" id="ARBA00005912"/>
    </source>
</evidence>
<reference evidence="6" key="1">
    <citation type="submission" date="2023-06" db="EMBL/GenBank/DDBJ databases">
        <authorList>
            <consortium name="Lawrence Berkeley National Laboratory"/>
            <person name="Ahrendt S."/>
            <person name="Sahu N."/>
            <person name="Indic B."/>
            <person name="Wong-Bajracharya J."/>
            <person name="Merenyi Z."/>
            <person name="Ke H.-M."/>
            <person name="Monk M."/>
            <person name="Kocsube S."/>
            <person name="Drula E."/>
            <person name="Lipzen A."/>
            <person name="Balint B."/>
            <person name="Henrissat B."/>
            <person name="Andreopoulos B."/>
            <person name="Martin F.M."/>
            <person name="Harder C.B."/>
            <person name="Rigling D."/>
            <person name="Ford K.L."/>
            <person name="Foster G.D."/>
            <person name="Pangilinan J."/>
            <person name="Papanicolaou A."/>
            <person name="Barry K."/>
            <person name="LaButti K."/>
            <person name="Viragh M."/>
            <person name="Koriabine M."/>
            <person name="Yan M."/>
            <person name="Riley R."/>
            <person name="Champramary S."/>
            <person name="Plett K.L."/>
            <person name="Tsai I.J."/>
            <person name="Slot J."/>
            <person name="Sipos G."/>
            <person name="Plett J."/>
            <person name="Nagy L.G."/>
            <person name="Grigoriev I.V."/>
        </authorList>
    </citation>
    <scope>NUCLEOTIDE SEQUENCE</scope>
    <source>
        <strain evidence="6">ICMP 16352</strain>
    </source>
</reference>
<feature type="region of interest" description="Disordered" evidence="4">
    <location>
        <begin position="29"/>
        <end position="60"/>
    </location>
</feature>
<feature type="domain" description="Ribosome recycling factor" evidence="5">
    <location>
        <begin position="88"/>
        <end position="231"/>
    </location>
</feature>
<dbReference type="PANTHER" id="PTHR20982:SF3">
    <property type="entry name" value="MITOCHONDRIAL RIBOSOME RECYCLING FACTOR PSEUDO 1"/>
    <property type="match status" value="1"/>
</dbReference>
<protein>
    <submittedName>
        <fullName evidence="6">Ribosome recycling factor</fullName>
    </submittedName>
</protein>
<comment type="similarity">
    <text evidence="1">Belongs to the RRF family.</text>
</comment>
<dbReference type="GO" id="GO:0006412">
    <property type="term" value="P:translation"/>
    <property type="evidence" value="ECO:0007669"/>
    <property type="project" value="UniProtKB-KW"/>
</dbReference>
<dbReference type="Proteomes" id="UP001175227">
    <property type="component" value="Unassembled WGS sequence"/>
</dbReference>
<dbReference type="Gene3D" id="1.10.132.20">
    <property type="entry name" value="Ribosome-recycling factor"/>
    <property type="match status" value="1"/>
</dbReference>
<evidence type="ECO:0000256" key="4">
    <source>
        <dbReference type="SAM" id="MobiDB-lite"/>
    </source>
</evidence>
<dbReference type="InterPro" id="IPR036191">
    <property type="entry name" value="RRF_sf"/>
</dbReference>
<evidence type="ECO:0000256" key="2">
    <source>
        <dbReference type="ARBA" id="ARBA00022917"/>
    </source>
</evidence>
<dbReference type="InterPro" id="IPR002661">
    <property type="entry name" value="Ribosome_recyc_fac"/>
</dbReference>
<sequence length="236" mass="26352">MQTLLRSRLSFLVVLRAAKPSLRPLITRTPLPQRRTYAKKAQSTSALQPGSQQPLTKPTDIAEHEKCQEKMKSTVEWLRRDCADAAARASGRVTPALLANVRVQGQKLEQVATVGVRDGSMLVVTVFEEDNLKHVEAAIYDAKIPSITPQRQDTRTLRIPVPKPTLDAKSSVVTAAGKKAEEARVQCRKLHQTSVKKGKYEKRSVELEVFQDLLDKYVSEIDKILVDMKKTLGVSR</sequence>
<evidence type="ECO:0000313" key="7">
    <source>
        <dbReference type="Proteomes" id="UP001175227"/>
    </source>
</evidence>
<dbReference type="GO" id="GO:0005739">
    <property type="term" value="C:mitochondrion"/>
    <property type="evidence" value="ECO:0007669"/>
    <property type="project" value="TreeGrafter"/>
</dbReference>
<dbReference type="PANTHER" id="PTHR20982">
    <property type="entry name" value="RIBOSOME RECYCLING FACTOR"/>
    <property type="match status" value="1"/>
</dbReference>
<evidence type="ECO:0000259" key="5">
    <source>
        <dbReference type="Pfam" id="PF01765"/>
    </source>
</evidence>
<dbReference type="Pfam" id="PF01765">
    <property type="entry name" value="RRF"/>
    <property type="match status" value="1"/>
</dbReference>
<evidence type="ECO:0000313" key="6">
    <source>
        <dbReference type="EMBL" id="KAK0490398.1"/>
    </source>
</evidence>
<dbReference type="EMBL" id="JAUEPR010000001">
    <property type="protein sequence ID" value="KAK0490398.1"/>
    <property type="molecule type" value="Genomic_DNA"/>
</dbReference>
<dbReference type="SUPFAM" id="SSF55194">
    <property type="entry name" value="Ribosome recycling factor, RRF"/>
    <property type="match status" value="1"/>
</dbReference>
<name>A0AA39PTT2_9AGAR</name>
<gene>
    <name evidence="6" type="ORF">IW261DRAFT_1431924</name>
</gene>
<dbReference type="InterPro" id="IPR023584">
    <property type="entry name" value="Ribosome_recyc_fac_dom"/>
</dbReference>
<accession>A0AA39PTT2</accession>
<organism evidence="6 7">
    <name type="scientific">Armillaria novae-zelandiae</name>
    <dbReference type="NCBI Taxonomy" id="153914"/>
    <lineage>
        <taxon>Eukaryota</taxon>
        <taxon>Fungi</taxon>
        <taxon>Dikarya</taxon>
        <taxon>Basidiomycota</taxon>
        <taxon>Agaricomycotina</taxon>
        <taxon>Agaricomycetes</taxon>
        <taxon>Agaricomycetidae</taxon>
        <taxon>Agaricales</taxon>
        <taxon>Marasmiineae</taxon>
        <taxon>Physalacriaceae</taxon>
        <taxon>Armillaria</taxon>
    </lineage>
</organism>
<comment type="caution">
    <text evidence="6">The sequence shown here is derived from an EMBL/GenBank/DDBJ whole genome shotgun (WGS) entry which is preliminary data.</text>
</comment>
<evidence type="ECO:0000256" key="3">
    <source>
        <dbReference type="ARBA" id="ARBA00024909"/>
    </source>
</evidence>
<proteinExistence type="inferred from homology"/>
<keyword evidence="7" id="KW-1185">Reference proteome</keyword>